<feature type="coiled-coil region" evidence="1">
    <location>
        <begin position="306"/>
        <end position="340"/>
    </location>
</feature>
<proteinExistence type="predicted"/>
<evidence type="ECO:0000256" key="1">
    <source>
        <dbReference type="SAM" id="Coils"/>
    </source>
</evidence>
<feature type="region of interest" description="Disordered" evidence="2">
    <location>
        <begin position="395"/>
        <end position="461"/>
    </location>
</feature>
<dbReference type="AlphaFoldDB" id="A0A2N9GUX8"/>
<organism evidence="3">
    <name type="scientific">Fagus sylvatica</name>
    <name type="common">Beechnut</name>
    <dbReference type="NCBI Taxonomy" id="28930"/>
    <lineage>
        <taxon>Eukaryota</taxon>
        <taxon>Viridiplantae</taxon>
        <taxon>Streptophyta</taxon>
        <taxon>Embryophyta</taxon>
        <taxon>Tracheophyta</taxon>
        <taxon>Spermatophyta</taxon>
        <taxon>Magnoliopsida</taxon>
        <taxon>eudicotyledons</taxon>
        <taxon>Gunneridae</taxon>
        <taxon>Pentapetalae</taxon>
        <taxon>rosids</taxon>
        <taxon>fabids</taxon>
        <taxon>Fagales</taxon>
        <taxon>Fagaceae</taxon>
        <taxon>Fagus</taxon>
    </lineage>
</organism>
<evidence type="ECO:0000313" key="3">
    <source>
        <dbReference type="EMBL" id="SPD03094.1"/>
    </source>
</evidence>
<feature type="compositionally biased region" description="Acidic residues" evidence="2">
    <location>
        <begin position="425"/>
        <end position="445"/>
    </location>
</feature>
<keyword evidence="1" id="KW-0175">Coiled coil</keyword>
<protein>
    <submittedName>
        <fullName evidence="3">Uncharacterized protein</fullName>
    </submittedName>
</protein>
<feature type="compositionally biased region" description="Basic and acidic residues" evidence="2">
    <location>
        <begin position="415"/>
        <end position="424"/>
    </location>
</feature>
<accession>A0A2N9GUX8</accession>
<feature type="compositionally biased region" description="Basic and acidic residues" evidence="2">
    <location>
        <begin position="451"/>
        <end position="461"/>
    </location>
</feature>
<evidence type="ECO:0000256" key="2">
    <source>
        <dbReference type="SAM" id="MobiDB-lite"/>
    </source>
</evidence>
<dbReference type="EMBL" id="OIVN01002374">
    <property type="protein sequence ID" value="SPD03094.1"/>
    <property type="molecule type" value="Genomic_DNA"/>
</dbReference>
<feature type="region of interest" description="Disordered" evidence="2">
    <location>
        <begin position="203"/>
        <end position="239"/>
    </location>
</feature>
<name>A0A2N9GUX8_FAGSY</name>
<gene>
    <name evidence="3" type="ORF">FSB_LOCUS30976</name>
</gene>
<reference evidence="3" key="1">
    <citation type="submission" date="2018-02" db="EMBL/GenBank/DDBJ databases">
        <authorList>
            <person name="Cohen D.B."/>
            <person name="Kent A.D."/>
        </authorList>
    </citation>
    <scope>NUCLEOTIDE SEQUENCE</scope>
</reference>
<sequence length="461" mass="51644">MGTAVLMEKLGLKLTVHDITYVYRLQKTGRDQYTLVARNFDRKLVTGLPNSSKGRDEDFLVITGNWQNPHISCPLIPGKPDKEFTTKKVEFVERKTVEHLLRRPCFIDSSRRSCSVPILLDYEPSYKSFQSGPTVKDLRQAKVIVSRPGRDQEEIIQAVPLTARREVQVPQLVTPLADPNFVPSTQPSEVGLPVIRFPSLFDPNSTPKAKAPKKGNSKNGRALQKAAGHVSHKHKHRNDSKEPWSCAFLVDNRPVDEDDSVLKSKDVRGRQVADAVGRVLFLPKDMKVWQEKRLSKDLEKLASARIQAAESMHKSAKASLMTAERQVIELKAKLDREYKTSSQLRVENSGLKDASQLVDECNKFFLQGWRMALDKAGVDDASELYDLASRHRPFRAGSPEEREEGEAAEGSTVPESHEALREPELLEDLGDPEVAEDLENPEVDDQVPVVEVREGDDGSDG</sequence>